<feature type="transmembrane region" description="Helical" evidence="14">
    <location>
        <begin position="206"/>
        <end position="224"/>
    </location>
</feature>
<dbReference type="GO" id="GO:0045259">
    <property type="term" value="C:proton-transporting ATP synthase complex"/>
    <property type="evidence" value="ECO:0007669"/>
    <property type="project" value="UniProtKB-KW"/>
</dbReference>
<dbReference type="PROSITE" id="PS00449">
    <property type="entry name" value="ATPASE_A"/>
    <property type="match status" value="1"/>
</dbReference>
<keyword evidence="6" id="KW-0375">Hydrogen ion transport</keyword>
<dbReference type="AlphaFoldDB" id="A0A3B1ECE7"/>
<keyword evidence="5 14" id="KW-0812">Transmembrane</keyword>
<comment type="subcellular location">
    <subcellularLocation>
        <location evidence="1">Membrane</location>
        <topology evidence="1">Multi-pass membrane protein</topology>
    </subcellularLocation>
    <subcellularLocation>
        <location evidence="13">Mitochondrion inner membrane</location>
        <topology evidence="13">Multi-pass membrane protein</topology>
    </subcellularLocation>
</comment>
<evidence type="ECO:0000313" key="15">
    <source>
        <dbReference type="EMBL" id="ART66034.1"/>
    </source>
</evidence>
<sequence>MTLNLFDQFNIPQLFNITLLPAIMLLPTAALQIKTNRLKANRLTTIYNWLIKKMMKTTMSKMSLLGQKWAPIMTATLLLLIIMNTVGLLPYTYTPTTQLSTTLALAIPLWTATVLTGMRNHPTRSIAHLLPEGTPTPLVPILILIETASLLIRPVALGVRLMANLTAGHLLLQLISLATITTMATTTTASIFLATLLVLLTTLEMAVALIQAYVFTLLITLYLQENS</sequence>
<keyword evidence="9 14" id="KW-0472">Membrane</keyword>
<keyword evidence="10" id="KW-0066">ATP synthesis</keyword>
<gene>
    <name evidence="15" type="primary">ATP6</name>
</gene>
<evidence type="ECO:0000256" key="2">
    <source>
        <dbReference type="ARBA" id="ARBA00006810"/>
    </source>
</evidence>
<dbReference type="SUPFAM" id="SSF81336">
    <property type="entry name" value="F1F0 ATP synthase subunit A"/>
    <property type="match status" value="1"/>
</dbReference>
<evidence type="ECO:0000256" key="12">
    <source>
        <dbReference type="ARBA" id="ARBA00063051"/>
    </source>
</evidence>
<evidence type="ECO:0000256" key="10">
    <source>
        <dbReference type="ARBA" id="ARBA00023310"/>
    </source>
</evidence>
<feature type="transmembrane region" description="Helical" evidence="14">
    <location>
        <begin position="69"/>
        <end position="93"/>
    </location>
</feature>
<reference evidence="15" key="1">
    <citation type="submission" date="2016-09" db="EMBL/GenBank/DDBJ databases">
        <title>The complete mitochondrial genomes of Japalura flaviceps and the gene rearrangement and phylogenetic reconstruction among Agamidae species.</title>
        <authorList>
            <person name="Yu J."/>
        </authorList>
    </citation>
    <scope>NUCLEOTIDE SEQUENCE</scope>
</reference>
<evidence type="ECO:0000256" key="5">
    <source>
        <dbReference type="ARBA" id="ARBA00022692"/>
    </source>
</evidence>
<feature type="transmembrane region" description="Helical" evidence="14">
    <location>
        <begin position="138"/>
        <end position="159"/>
    </location>
</feature>
<keyword evidence="7 14" id="KW-1133">Transmembrane helix</keyword>
<comment type="similarity">
    <text evidence="2">Belongs to the ATPase A chain family.</text>
</comment>
<feature type="transmembrane region" description="Helical" evidence="14">
    <location>
        <begin position="14"/>
        <end position="33"/>
    </location>
</feature>
<dbReference type="PANTHER" id="PTHR11410:SF0">
    <property type="entry name" value="ATP SYNTHASE SUBUNIT A"/>
    <property type="match status" value="1"/>
</dbReference>
<dbReference type="InterPro" id="IPR023011">
    <property type="entry name" value="ATP_synth_F0_asu_AS"/>
</dbReference>
<evidence type="ECO:0000256" key="9">
    <source>
        <dbReference type="ARBA" id="ARBA00023136"/>
    </source>
</evidence>
<dbReference type="PANTHER" id="PTHR11410">
    <property type="entry name" value="ATP SYNTHASE SUBUNIT A"/>
    <property type="match status" value="1"/>
</dbReference>
<organism evidence="15">
    <name type="scientific">Diploderma flaviceps</name>
    <dbReference type="NCBI Taxonomy" id="52218"/>
    <lineage>
        <taxon>Eukaryota</taxon>
        <taxon>Metazoa</taxon>
        <taxon>Chordata</taxon>
        <taxon>Craniata</taxon>
        <taxon>Vertebrata</taxon>
        <taxon>Euteleostomi</taxon>
        <taxon>Lepidosauria</taxon>
        <taxon>Squamata</taxon>
        <taxon>Bifurcata</taxon>
        <taxon>Unidentata</taxon>
        <taxon>Episquamata</taxon>
        <taxon>Toxicofera</taxon>
        <taxon>Iguania</taxon>
        <taxon>Acrodonta</taxon>
        <taxon>Agamidae</taxon>
        <taxon>Draconinae</taxon>
        <taxon>Diploderma</taxon>
    </lineage>
</organism>
<keyword evidence="8" id="KW-0406">Ion transport</keyword>
<name>A0A3B1ECE7_9SAUR</name>
<dbReference type="Gene3D" id="1.20.120.220">
    <property type="entry name" value="ATP synthase, F0 complex, subunit A"/>
    <property type="match status" value="1"/>
</dbReference>
<dbReference type="InterPro" id="IPR000568">
    <property type="entry name" value="ATP_synth_F0_asu"/>
</dbReference>
<dbReference type="GO" id="GO:0005743">
    <property type="term" value="C:mitochondrial inner membrane"/>
    <property type="evidence" value="ECO:0007669"/>
    <property type="project" value="UniProtKB-SubCell"/>
</dbReference>
<accession>A0A3B1ECE7</accession>
<evidence type="ECO:0000256" key="3">
    <source>
        <dbReference type="ARBA" id="ARBA00022448"/>
    </source>
</evidence>
<evidence type="ECO:0000256" key="7">
    <source>
        <dbReference type="ARBA" id="ARBA00022989"/>
    </source>
</evidence>
<dbReference type="PRINTS" id="PR00123">
    <property type="entry name" value="ATPASEA"/>
</dbReference>
<dbReference type="GO" id="GO:0046933">
    <property type="term" value="F:proton-transporting ATP synthase activity, rotational mechanism"/>
    <property type="evidence" value="ECO:0007669"/>
    <property type="project" value="TreeGrafter"/>
</dbReference>
<evidence type="ECO:0000256" key="6">
    <source>
        <dbReference type="ARBA" id="ARBA00022781"/>
    </source>
</evidence>
<proteinExistence type="inferred from homology"/>
<feature type="transmembrane region" description="Helical" evidence="14">
    <location>
        <begin position="99"/>
        <end position="118"/>
    </location>
</feature>
<dbReference type="InterPro" id="IPR045083">
    <property type="entry name" value="ATP_synth_F0_asu_bact/mt"/>
</dbReference>
<comment type="catalytic activity">
    <reaction evidence="11">
        <text>H(+)(in) = H(+)(out)</text>
        <dbReference type="Rhea" id="RHEA:34979"/>
        <dbReference type="ChEBI" id="CHEBI:15378"/>
    </reaction>
</comment>
<dbReference type="GeneID" id="38280197"/>
<dbReference type="NCBIfam" id="TIGR01131">
    <property type="entry name" value="ATP_synt_6_or_A"/>
    <property type="match status" value="1"/>
</dbReference>
<dbReference type="Pfam" id="PF00119">
    <property type="entry name" value="ATP-synt_A"/>
    <property type="match status" value="1"/>
</dbReference>
<dbReference type="RefSeq" id="YP_009519888.1">
    <property type="nucleotide sequence ID" value="NC_039541.1"/>
</dbReference>
<comment type="subunit">
    <text evidence="12">Component of the ATP synthase complex composed at least of ATP5F1A/subunit alpha, ATP5F1B/subunit beta, ATP5MC1/subunit c (homooctomer), MT-ATP6/subunit a, MT-ATP8/subunit 8, ATP5ME/subunit e, ATP5MF/subunit f, ATP5MG/subunit g, ATP5MK/subunit k, ATP5MJ/subunit j, ATP5F1C/subunit gamma, ATP5F1D/subunit delta, ATP5F1E/subunit epsilon, ATP5PF/subunit F6, ATP5PB/subunit b, ATP5PD/subunit d, ATP5PO/subunit OSCP. ATP synthase complex consists of a soluble F(1) head domain (subunits alpha(3) and beta(3)) - the catalytic core - and a membrane F(0) domain - the membrane proton channel (subunits c, a, 8, e, f, g, k and j). These two domains are linked by a central stalk (subunits gamma, delta, and epsilon) rotating inside the F1 region and a stationary peripheral stalk (subunits F6, b, d, and OSCP). Interacts with DNAJC30; interaction is direct.</text>
</comment>
<dbReference type="CDD" id="cd00310">
    <property type="entry name" value="ATP-synt_Fo_a_6"/>
    <property type="match status" value="1"/>
</dbReference>
<dbReference type="InterPro" id="IPR035908">
    <property type="entry name" value="F0_ATP_A_sf"/>
</dbReference>
<keyword evidence="4" id="KW-0138">CF(0)</keyword>
<dbReference type="CTD" id="4508"/>
<dbReference type="EMBL" id="KX881372">
    <property type="protein sequence ID" value="ART66034.1"/>
    <property type="molecule type" value="Genomic_DNA"/>
</dbReference>
<protein>
    <recommendedName>
        <fullName evidence="13">ATP synthase subunit a</fullName>
    </recommendedName>
</protein>
<evidence type="ECO:0000256" key="14">
    <source>
        <dbReference type="SAM" id="Phobius"/>
    </source>
</evidence>
<geneLocation type="mitochondrion" evidence="15"/>
<feature type="transmembrane region" description="Helical" evidence="14">
    <location>
        <begin position="171"/>
        <end position="199"/>
    </location>
</feature>
<evidence type="ECO:0000256" key="4">
    <source>
        <dbReference type="ARBA" id="ARBA00022547"/>
    </source>
</evidence>
<keyword evidence="15" id="KW-0496">Mitochondrion</keyword>
<evidence type="ECO:0000256" key="1">
    <source>
        <dbReference type="ARBA" id="ARBA00004141"/>
    </source>
</evidence>
<keyword evidence="3" id="KW-0813">Transport</keyword>
<evidence type="ECO:0000256" key="11">
    <source>
        <dbReference type="ARBA" id="ARBA00024169"/>
    </source>
</evidence>
<evidence type="ECO:0000256" key="13">
    <source>
        <dbReference type="RuleBase" id="RU004450"/>
    </source>
</evidence>
<evidence type="ECO:0000256" key="8">
    <source>
        <dbReference type="ARBA" id="ARBA00023065"/>
    </source>
</evidence>